<dbReference type="PANTHER" id="PTHR40765">
    <property type="entry name" value="ESX-2 SECRETION SYSTEM ATPASE ECCB2"/>
    <property type="match status" value="1"/>
</dbReference>
<sequence length="462" mass="44627">MQTRRDHVQSYQFAMGRLASALVGGDPGQGDSPTRRSALGTVLGAGVAVLLCGGFAVAGLLAPPASTAWRKDGAVVVEKETGNRYVYLGGELRPARNQASALLIAGGPAAPETVPAEVLAGTPRGVPVGIPDAPDAVPAAAGLLDGAWARCLRTDVTGAPAPGAAGGGAPAGSAAGGGGQGAGGGAAGGAVPVGQTLVFGPAADVLPGLPAGRAALVAGPDGARHLLVGDTKYAVPADSALIALGLDDRPAVAVPADWLAAVPTGAPLAASAPPGAGAPAGTVAGQSTVTGQLFSTGPGADAHHYVQRADGLAPVGPTEYALLAALPGAPAPRTVTAADLATAPLSADRGALNRLPAVTGLPAPDAGALCLRTGPGGTVRLVLAPVLARPVVLPPGTGVLATGPVGGPPYLVTEQGARYRVTDGDALRALGLGDARRVLTLPADVLALLPEGPALGRAAARR</sequence>
<organism evidence="12 13">
    <name type="scientific">Streptomyces kaniharaensis</name>
    <dbReference type="NCBI Taxonomy" id="212423"/>
    <lineage>
        <taxon>Bacteria</taxon>
        <taxon>Bacillati</taxon>
        <taxon>Actinomycetota</taxon>
        <taxon>Actinomycetes</taxon>
        <taxon>Kitasatosporales</taxon>
        <taxon>Streptomycetaceae</taxon>
        <taxon>Streptomyces</taxon>
    </lineage>
</organism>
<keyword evidence="4 11" id="KW-0812">Transmembrane</keyword>
<gene>
    <name evidence="12" type="ORF">F7Q99_29340</name>
</gene>
<dbReference type="AlphaFoldDB" id="A0A6N7KX35"/>
<keyword evidence="6" id="KW-0378">Hydrolase</keyword>
<evidence type="ECO:0000256" key="7">
    <source>
        <dbReference type="ARBA" id="ARBA00022840"/>
    </source>
</evidence>
<comment type="caution">
    <text evidence="12">The sequence shown here is derived from an EMBL/GenBank/DDBJ whole genome shotgun (WGS) entry which is preliminary data.</text>
</comment>
<accession>A0A6N7KX35</accession>
<feature type="compositionally biased region" description="Gly residues" evidence="10">
    <location>
        <begin position="164"/>
        <end position="187"/>
    </location>
</feature>
<comment type="subcellular location">
    <subcellularLocation>
        <location evidence="1">Cell membrane</location>
        <topology evidence="1">Single-pass membrane protein</topology>
    </subcellularLocation>
</comment>
<keyword evidence="7" id="KW-0067">ATP-binding</keyword>
<evidence type="ECO:0000313" key="13">
    <source>
        <dbReference type="Proteomes" id="UP000450000"/>
    </source>
</evidence>
<dbReference type="InterPro" id="IPR042485">
    <property type="entry name" value="T7SS_EccB_R3"/>
</dbReference>
<evidence type="ECO:0000256" key="6">
    <source>
        <dbReference type="ARBA" id="ARBA00022801"/>
    </source>
</evidence>
<dbReference type="RefSeq" id="WP_326847312.1">
    <property type="nucleotide sequence ID" value="NZ_WBOF01000002.1"/>
</dbReference>
<evidence type="ECO:0000256" key="9">
    <source>
        <dbReference type="ARBA" id="ARBA00023136"/>
    </source>
</evidence>
<evidence type="ECO:0000256" key="1">
    <source>
        <dbReference type="ARBA" id="ARBA00004162"/>
    </source>
</evidence>
<protein>
    <submittedName>
        <fullName evidence="12">Type VII secretion protein EccB</fullName>
    </submittedName>
</protein>
<keyword evidence="5" id="KW-0547">Nucleotide-binding</keyword>
<dbReference type="Gene3D" id="3.30.2390.20">
    <property type="entry name" value="Type VII secretion system EccB, repeat 1 domain"/>
    <property type="match status" value="1"/>
</dbReference>
<dbReference type="GO" id="GO:0016787">
    <property type="term" value="F:hydrolase activity"/>
    <property type="evidence" value="ECO:0007669"/>
    <property type="project" value="UniProtKB-KW"/>
</dbReference>
<evidence type="ECO:0000256" key="5">
    <source>
        <dbReference type="ARBA" id="ARBA00022741"/>
    </source>
</evidence>
<feature type="transmembrane region" description="Helical" evidence="11">
    <location>
        <begin position="38"/>
        <end position="62"/>
    </location>
</feature>
<dbReference type="GO" id="GO:0005886">
    <property type="term" value="C:plasma membrane"/>
    <property type="evidence" value="ECO:0007669"/>
    <property type="project" value="UniProtKB-SubCell"/>
</dbReference>
<evidence type="ECO:0000256" key="10">
    <source>
        <dbReference type="SAM" id="MobiDB-lite"/>
    </source>
</evidence>
<dbReference type="EMBL" id="WBOF01000002">
    <property type="protein sequence ID" value="MQS16222.1"/>
    <property type="molecule type" value="Genomic_DNA"/>
</dbReference>
<keyword evidence="9 11" id="KW-0472">Membrane</keyword>
<dbReference type="GO" id="GO:0005524">
    <property type="term" value="F:ATP binding"/>
    <property type="evidence" value="ECO:0007669"/>
    <property type="project" value="UniProtKB-KW"/>
</dbReference>
<dbReference type="Gene3D" id="2.40.50.910">
    <property type="entry name" value="Type VII secretion system EccB, repeat 3 domain"/>
    <property type="match status" value="1"/>
</dbReference>
<keyword evidence="3" id="KW-1003">Cell membrane</keyword>
<evidence type="ECO:0000313" key="12">
    <source>
        <dbReference type="EMBL" id="MQS16222.1"/>
    </source>
</evidence>
<proteinExistence type="inferred from homology"/>
<dbReference type="PANTHER" id="PTHR40765:SF2">
    <property type="entry name" value="ESX-2 SECRETION SYSTEM ATPASE ECCB2"/>
    <property type="match status" value="1"/>
</dbReference>
<comment type="similarity">
    <text evidence="2">Belongs to the EccB family.</text>
</comment>
<name>A0A6N7KX35_9ACTN</name>
<dbReference type="Proteomes" id="UP000450000">
    <property type="component" value="Unassembled WGS sequence"/>
</dbReference>
<keyword evidence="13" id="KW-1185">Reference proteome</keyword>
<keyword evidence="8 11" id="KW-1133">Transmembrane helix</keyword>
<dbReference type="GO" id="GO:0005576">
    <property type="term" value="C:extracellular region"/>
    <property type="evidence" value="ECO:0007669"/>
    <property type="project" value="TreeGrafter"/>
</dbReference>
<evidence type="ECO:0000256" key="4">
    <source>
        <dbReference type="ARBA" id="ARBA00022692"/>
    </source>
</evidence>
<dbReference type="InterPro" id="IPR007795">
    <property type="entry name" value="T7SS_EccB"/>
</dbReference>
<evidence type="ECO:0000256" key="2">
    <source>
        <dbReference type="ARBA" id="ARBA00008149"/>
    </source>
</evidence>
<evidence type="ECO:0000256" key="11">
    <source>
        <dbReference type="SAM" id="Phobius"/>
    </source>
</evidence>
<feature type="region of interest" description="Disordered" evidence="10">
    <location>
        <begin position="162"/>
        <end position="187"/>
    </location>
</feature>
<evidence type="ECO:0000256" key="3">
    <source>
        <dbReference type="ARBA" id="ARBA00022475"/>
    </source>
</evidence>
<evidence type="ECO:0000256" key="8">
    <source>
        <dbReference type="ARBA" id="ARBA00022989"/>
    </source>
</evidence>
<dbReference type="InterPro" id="IPR044857">
    <property type="entry name" value="T7SS_EccB_R1"/>
</dbReference>
<dbReference type="Pfam" id="PF05108">
    <property type="entry name" value="T7SS_ESX1_EccB"/>
    <property type="match status" value="1"/>
</dbReference>
<reference evidence="12 13" key="1">
    <citation type="submission" date="2019-09" db="EMBL/GenBank/DDBJ databases">
        <title>Genome Sequences of Streptomyces kaniharaensis ATCC 21070.</title>
        <authorList>
            <person name="Zhu W."/>
            <person name="De Crecy-Lagard V."/>
            <person name="Richards N.G."/>
        </authorList>
    </citation>
    <scope>NUCLEOTIDE SEQUENCE [LARGE SCALE GENOMIC DNA]</scope>
    <source>
        <strain evidence="12 13">SF-557</strain>
    </source>
</reference>